<name>A0ABQ0DXA4_9EUKA</name>
<reference evidence="1 2" key="1">
    <citation type="journal article" date="2019" name="PLoS Negl. Trop. Dis.">
        <title>Whole genome sequencing of Entamoeba nuttalli reveals mammalian host-related molecular signatures and a novel octapeptide-repeat surface protein.</title>
        <authorList>
            <person name="Tanaka M."/>
            <person name="Makiuchi T."/>
            <person name="Komiyama T."/>
            <person name="Shiina T."/>
            <person name="Osaki K."/>
            <person name="Tachibana H."/>
        </authorList>
    </citation>
    <scope>NUCLEOTIDE SEQUENCE [LARGE SCALE GENOMIC DNA]</scope>
    <source>
        <strain evidence="1 2">P19-061405</strain>
    </source>
</reference>
<accession>A0ABQ0DXA4</accession>
<comment type="caution">
    <text evidence="1">The sequence shown here is derived from an EMBL/GenBank/DDBJ whole genome shotgun (WGS) entry which is preliminary data.</text>
</comment>
<evidence type="ECO:0000313" key="2">
    <source>
        <dbReference type="Proteomes" id="UP001628156"/>
    </source>
</evidence>
<proteinExistence type="predicted"/>
<sequence length="93" mass="10719">MSTKDNCRSISCLKSDDYFSSYNSKIDSLLLINDDNVSEEIVCILNHHPCFHLVHVLGNDIIDIRQYLSQYIFAEISKIQTSQKLPPFNILKN</sequence>
<keyword evidence="2" id="KW-1185">Reference proteome</keyword>
<dbReference type="Proteomes" id="UP001628156">
    <property type="component" value="Unassembled WGS sequence"/>
</dbReference>
<dbReference type="EMBL" id="BAAFRS010000341">
    <property type="protein sequence ID" value="GAB1227484.1"/>
    <property type="molecule type" value="Genomic_DNA"/>
</dbReference>
<organism evidence="1 2">
    <name type="scientific">Entamoeba nuttalli</name>
    <dbReference type="NCBI Taxonomy" id="412467"/>
    <lineage>
        <taxon>Eukaryota</taxon>
        <taxon>Amoebozoa</taxon>
        <taxon>Evosea</taxon>
        <taxon>Archamoebae</taxon>
        <taxon>Mastigamoebida</taxon>
        <taxon>Entamoebidae</taxon>
        <taxon>Entamoeba</taxon>
    </lineage>
</organism>
<gene>
    <name evidence="1" type="ORF">ENUP19_0341G0002</name>
</gene>
<protein>
    <submittedName>
        <fullName evidence="1">Uncharacterized protein</fullName>
    </submittedName>
</protein>
<evidence type="ECO:0000313" key="1">
    <source>
        <dbReference type="EMBL" id="GAB1227484.1"/>
    </source>
</evidence>